<reference evidence="2 3" key="1">
    <citation type="submission" date="2016-10" db="EMBL/GenBank/DDBJ databases">
        <authorList>
            <person name="Varghese N."/>
            <person name="Submissions S."/>
        </authorList>
    </citation>
    <scope>NUCLEOTIDE SEQUENCE [LARGE SCALE GENOMIC DNA]</scope>
    <source>
        <strain evidence="2 3">DSM 20748</strain>
    </source>
</reference>
<feature type="transmembrane region" description="Helical" evidence="1">
    <location>
        <begin position="88"/>
        <end position="111"/>
    </location>
</feature>
<keyword evidence="1" id="KW-0472">Membrane</keyword>
<feature type="transmembrane region" description="Helical" evidence="1">
    <location>
        <begin position="131"/>
        <end position="153"/>
    </location>
</feature>
<evidence type="ECO:0000256" key="1">
    <source>
        <dbReference type="SAM" id="Phobius"/>
    </source>
</evidence>
<dbReference type="RefSeq" id="WP_093108099.1">
    <property type="nucleotide sequence ID" value="NZ_FNOS01000008.1"/>
</dbReference>
<feature type="transmembrane region" description="Helical" evidence="1">
    <location>
        <begin position="20"/>
        <end position="39"/>
    </location>
</feature>
<protein>
    <recommendedName>
        <fullName evidence="4">ABC transporter permease</fullName>
    </recommendedName>
</protein>
<proteinExistence type="predicted"/>
<evidence type="ECO:0000313" key="3">
    <source>
        <dbReference type="Proteomes" id="UP000198647"/>
    </source>
</evidence>
<comment type="caution">
    <text evidence="2">The sequence shown here is derived from an EMBL/GenBank/DDBJ whole genome shotgun (WGS) entry which is preliminary data.</text>
</comment>
<name>A0A1H3IPG8_9BACI</name>
<feature type="transmembrane region" description="Helical" evidence="1">
    <location>
        <begin position="51"/>
        <end position="76"/>
    </location>
</feature>
<feature type="transmembrane region" description="Helical" evidence="1">
    <location>
        <begin position="203"/>
        <end position="226"/>
    </location>
</feature>
<organism evidence="2 3">
    <name type="scientific">Salimicrobium album</name>
    <dbReference type="NCBI Taxonomy" id="50717"/>
    <lineage>
        <taxon>Bacteria</taxon>
        <taxon>Bacillati</taxon>
        <taxon>Bacillota</taxon>
        <taxon>Bacilli</taxon>
        <taxon>Bacillales</taxon>
        <taxon>Bacillaceae</taxon>
        <taxon>Salimicrobium</taxon>
    </lineage>
</organism>
<keyword evidence="3" id="KW-1185">Reference proteome</keyword>
<evidence type="ECO:0008006" key="4">
    <source>
        <dbReference type="Google" id="ProtNLM"/>
    </source>
</evidence>
<dbReference type="Proteomes" id="UP000198647">
    <property type="component" value="Unassembled WGS sequence"/>
</dbReference>
<gene>
    <name evidence="2" type="ORF">SAMN04488081_2556</name>
</gene>
<evidence type="ECO:0000313" key="2">
    <source>
        <dbReference type="EMBL" id="SDY28724.1"/>
    </source>
</evidence>
<keyword evidence="1" id="KW-0812">Transmembrane</keyword>
<accession>A0A1H3IPG8</accession>
<feature type="transmembrane region" description="Helical" evidence="1">
    <location>
        <begin position="165"/>
        <end position="183"/>
    </location>
</feature>
<dbReference type="EMBL" id="FNOS01000008">
    <property type="protein sequence ID" value="SDY28724.1"/>
    <property type="molecule type" value="Genomic_DNA"/>
</dbReference>
<sequence length="234" mass="25807">MSETGKKIAFDLYSIQMKWVAWYLPIVYIAYFALVWFLNEPEIQSMSLLTFTFHTATIFMLVCGILSSTVFLPVFVKHGVSRKSYFQGSFFSAISLAITIIGVTAILSGGLSLFETNIFKDVVLSSLGPNSWLLTSITYFISVMIYYSVGWLIGTAFYRYGGPGGFISIVVALITVSLNDLLWEFGTPKPFMGLLNVSFPAPHVAISLAVSIVIATISIVSVYKIVKDTPIKVV</sequence>
<keyword evidence="1" id="KW-1133">Transmembrane helix</keyword>